<proteinExistence type="predicted"/>
<dbReference type="Proteomes" id="UP000237347">
    <property type="component" value="Unassembled WGS sequence"/>
</dbReference>
<dbReference type="EMBL" id="PKMF04000502">
    <property type="protein sequence ID" value="KAK7828518.1"/>
    <property type="molecule type" value="Genomic_DNA"/>
</dbReference>
<dbReference type="PANTHER" id="PTHR46951">
    <property type="entry name" value="BED-TYPE DOMAIN-CONTAINING PROTEIN"/>
    <property type="match status" value="1"/>
</dbReference>
<feature type="region of interest" description="Disordered" evidence="1">
    <location>
        <begin position="98"/>
        <end position="143"/>
    </location>
</feature>
<protein>
    <recommendedName>
        <fullName evidence="4">BED-type domain-containing protein</fullName>
    </recommendedName>
</protein>
<gene>
    <name evidence="2" type="ORF">CFP56_030287</name>
</gene>
<evidence type="ECO:0000313" key="3">
    <source>
        <dbReference type="Proteomes" id="UP000237347"/>
    </source>
</evidence>
<evidence type="ECO:0000256" key="1">
    <source>
        <dbReference type="SAM" id="MobiDB-lite"/>
    </source>
</evidence>
<feature type="region of interest" description="Disordered" evidence="1">
    <location>
        <begin position="161"/>
        <end position="189"/>
    </location>
</feature>
<evidence type="ECO:0008006" key="4">
    <source>
        <dbReference type="Google" id="ProtNLM"/>
    </source>
</evidence>
<reference evidence="2 3" key="1">
    <citation type="journal article" date="2018" name="Sci. Data">
        <title>The draft genome sequence of cork oak.</title>
        <authorList>
            <person name="Ramos A.M."/>
            <person name="Usie A."/>
            <person name="Barbosa P."/>
            <person name="Barros P.M."/>
            <person name="Capote T."/>
            <person name="Chaves I."/>
            <person name="Simoes F."/>
            <person name="Abreu I."/>
            <person name="Carrasquinho I."/>
            <person name="Faro C."/>
            <person name="Guimaraes J.B."/>
            <person name="Mendonca D."/>
            <person name="Nobrega F."/>
            <person name="Rodrigues L."/>
            <person name="Saibo N.J.M."/>
            <person name="Varela M.C."/>
            <person name="Egas C."/>
            <person name="Matos J."/>
            <person name="Miguel C.M."/>
            <person name="Oliveira M.M."/>
            <person name="Ricardo C.P."/>
            <person name="Goncalves S."/>
        </authorList>
    </citation>
    <scope>NUCLEOTIDE SEQUENCE [LARGE SCALE GENOMIC DNA]</scope>
    <source>
        <strain evidence="3">cv. HL8</strain>
    </source>
</reference>
<accession>A0AAW0JPL9</accession>
<sequence>MVASEGFINVHDHGTVVDKKKVRVQCKYCGKVVSGFFRLKCHLGGIRGDVTPCENAPQNVKELFRNKLLERKIESLSKEVDELNNPNLPCKRNCRPNLNSVKHNKHETTQTAGSCDGRHVDMDSAQEDSLTDSAPLPYGNTDQRSQDLISRQLEDYRHARGSFEEGSAINQRTSDPPVDEAPEIESRNVQSSRINLGFTEGAINGDGPSRFHAKKEPLVGGFVHYNLQLQQFQSGKKCDIVAEEIDPMDDWIVDEAPEIESRNVQSSRINLGFTEGAINGDGPSRFHAKKEPL</sequence>
<dbReference type="PANTHER" id="PTHR46951:SF2">
    <property type="entry name" value="BED-TYPE DOMAIN-CONTAINING PROTEIN"/>
    <property type="match status" value="1"/>
</dbReference>
<keyword evidence="3" id="KW-1185">Reference proteome</keyword>
<name>A0AAW0JPL9_QUESU</name>
<organism evidence="2 3">
    <name type="scientific">Quercus suber</name>
    <name type="common">Cork oak</name>
    <dbReference type="NCBI Taxonomy" id="58331"/>
    <lineage>
        <taxon>Eukaryota</taxon>
        <taxon>Viridiplantae</taxon>
        <taxon>Streptophyta</taxon>
        <taxon>Embryophyta</taxon>
        <taxon>Tracheophyta</taxon>
        <taxon>Spermatophyta</taxon>
        <taxon>Magnoliopsida</taxon>
        <taxon>eudicotyledons</taxon>
        <taxon>Gunneridae</taxon>
        <taxon>Pentapetalae</taxon>
        <taxon>rosids</taxon>
        <taxon>fabids</taxon>
        <taxon>Fagales</taxon>
        <taxon>Fagaceae</taxon>
        <taxon>Quercus</taxon>
    </lineage>
</organism>
<comment type="caution">
    <text evidence="2">The sequence shown here is derived from an EMBL/GenBank/DDBJ whole genome shotgun (WGS) entry which is preliminary data.</text>
</comment>
<dbReference type="AlphaFoldDB" id="A0AAW0JPL9"/>
<evidence type="ECO:0000313" key="2">
    <source>
        <dbReference type="EMBL" id="KAK7828518.1"/>
    </source>
</evidence>